<name>A0A7X0SSQ2_9BACL</name>
<dbReference type="Proteomes" id="UP000564644">
    <property type="component" value="Unassembled WGS sequence"/>
</dbReference>
<accession>A0A7X0SSQ2</accession>
<dbReference type="EMBL" id="JACJVO010000048">
    <property type="protein sequence ID" value="MBB6735406.1"/>
    <property type="molecule type" value="Genomic_DNA"/>
</dbReference>
<gene>
    <name evidence="1" type="ORF">H7C18_31305</name>
</gene>
<dbReference type="AlphaFoldDB" id="A0A7X0SSQ2"/>
<sequence length="190" mass="22338">MVFLIPVAVVIYAEIREDLKPRYVMPDKKLIESYISREYFTSSESLDLNDLEVTYSKPTKELQLTLKTKSNDFLAGLEYNLTAQTFLDRLYQEYIEIPKNLTKASRIPQSITLNGYWGEARLFIAHFQKKDNHFQLVAPYPYLRLISSNNNWYLEYRDDNSGETNRLLVKEFKRSSDYQVDFFAAVADET</sequence>
<evidence type="ECO:0000313" key="2">
    <source>
        <dbReference type="Proteomes" id="UP000564644"/>
    </source>
</evidence>
<keyword evidence="2" id="KW-1185">Reference proteome</keyword>
<protein>
    <submittedName>
        <fullName evidence="1">Uncharacterized protein</fullName>
    </submittedName>
</protein>
<evidence type="ECO:0000313" key="1">
    <source>
        <dbReference type="EMBL" id="MBB6735406.1"/>
    </source>
</evidence>
<reference evidence="1 2" key="1">
    <citation type="submission" date="2020-08" db="EMBL/GenBank/DDBJ databases">
        <title>Cohnella phylogeny.</title>
        <authorList>
            <person name="Dunlap C."/>
        </authorList>
    </citation>
    <scope>NUCLEOTIDE SEQUENCE [LARGE SCALE GENOMIC DNA]</scope>
    <source>
        <strain evidence="1 2">CBP 2801</strain>
    </source>
</reference>
<organism evidence="1 2">
    <name type="scientific">Cohnella zeiphila</name>
    <dbReference type="NCBI Taxonomy" id="2761120"/>
    <lineage>
        <taxon>Bacteria</taxon>
        <taxon>Bacillati</taxon>
        <taxon>Bacillota</taxon>
        <taxon>Bacilli</taxon>
        <taxon>Bacillales</taxon>
        <taxon>Paenibacillaceae</taxon>
        <taxon>Cohnella</taxon>
    </lineage>
</organism>
<comment type="caution">
    <text evidence="1">The sequence shown here is derived from an EMBL/GenBank/DDBJ whole genome shotgun (WGS) entry which is preliminary data.</text>
</comment>
<proteinExistence type="predicted"/>
<dbReference type="RefSeq" id="WP_185133060.1">
    <property type="nucleotide sequence ID" value="NZ_JACJVO010000048.1"/>
</dbReference>